<comment type="subcellular location">
    <subcellularLocation>
        <location evidence="3 10">Secreted</location>
    </subcellularLocation>
</comment>
<evidence type="ECO:0000256" key="5">
    <source>
        <dbReference type="ARBA" id="ARBA00022525"/>
    </source>
</evidence>
<comment type="catalytic activity">
    <reaction evidence="1 10">
        <text>Eliminative cleavage of (1-&gt;4)-alpha-D-galacturonan to give oligosaccharides with 4-deoxy-alpha-D-galact-4-enuronosyl groups at their non-reducing ends.</text>
        <dbReference type="EC" id="4.2.2.2"/>
    </reaction>
</comment>
<dbReference type="Gene3D" id="2.160.20.10">
    <property type="entry name" value="Single-stranded right-handed beta-helix, Pectin lyase-like"/>
    <property type="match status" value="1"/>
</dbReference>
<dbReference type="SUPFAM" id="SSF51126">
    <property type="entry name" value="Pectin lyase-like"/>
    <property type="match status" value="1"/>
</dbReference>
<evidence type="ECO:0000256" key="4">
    <source>
        <dbReference type="ARBA" id="ARBA00006463"/>
    </source>
</evidence>
<evidence type="ECO:0000256" key="10">
    <source>
        <dbReference type="RuleBase" id="RU367009"/>
    </source>
</evidence>
<keyword evidence="6 10" id="KW-0732">Signal</keyword>
<protein>
    <recommendedName>
        <fullName evidence="10">Pectate lyase</fullName>
        <ecNumber evidence="10">4.2.2.2</ecNumber>
    </recommendedName>
</protein>
<feature type="chain" id="PRO_5040544347" description="Pectate lyase" evidence="10">
    <location>
        <begin position="20"/>
        <end position="245"/>
    </location>
</feature>
<dbReference type="AlphaFoldDB" id="A0A9P6J9N3"/>
<dbReference type="EC" id="4.2.2.2" evidence="10"/>
<dbReference type="InterPro" id="IPR012334">
    <property type="entry name" value="Pectin_lyas_fold"/>
</dbReference>
<organism evidence="11 12">
    <name type="scientific">Mortierella alpina</name>
    <name type="common">Oleaginous fungus</name>
    <name type="synonym">Mortierella renispora</name>
    <dbReference type="NCBI Taxonomy" id="64518"/>
    <lineage>
        <taxon>Eukaryota</taxon>
        <taxon>Fungi</taxon>
        <taxon>Fungi incertae sedis</taxon>
        <taxon>Mucoromycota</taxon>
        <taxon>Mortierellomycotina</taxon>
        <taxon>Mortierellomycetes</taxon>
        <taxon>Mortierellales</taxon>
        <taxon>Mortierellaceae</taxon>
        <taxon>Mortierella</taxon>
    </lineage>
</organism>
<accession>A0A9P6J9N3</accession>
<gene>
    <name evidence="11" type="ORF">BGZ70_005170</name>
</gene>
<keyword evidence="7 10" id="KW-0106">Calcium</keyword>
<evidence type="ECO:0000256" key="1">
    <source>
        <dbReference type="ARBA" id="ARBA00000695"/>
    </source>
</evidence>
<dbReference type="GO" id="GO:0030570">
    <property type="term" value="F:pectate lyase activity"/>
    <property type="evidence" value="ECO:0007669"/>
    <property type="project" value="UniProtKB-UniRule"/>
</dbReference>
<dbReference type="GO" id="GO:0005576">
    <property type="term" value="C:extracellular region"/>
    <property type="evidence" value="ECO:0007669"/>
    <property type="project" value="UniProtKB-SubCell"/>
</dbReference>
<sequence>MKFQIAALSAAVFATLGAAQTLNIPSRSGSVVALPAPSVITGVKDYGNKEFDRGHPCNSDKDTGSANAVFILEHGATLSNVIIGANALEGVHCKGACTLKNVWFRDVCEDAVTLKGTGDVLIQGGGAQNAKDKVVQHNGRGTVIIKDYTVVNVGKLFRSCGNCSKNGGPRNVVVQNVRANKVNADLVGINSNYGDVAYISGSCGTGIKHVCQEFKGIVKSGKKESTKLKTTANCRGAQSKAIPAC</sequence>
<comment type="function">
    <text evidence="9 10">Pectinolytic enzyme consist of four classes of enzymes: pectin lyase, polygalacturonase, pectin methylesterase and rhamnogalacturonase. Among pectinolytic enzymes, pectin lyase is the most important in depolymerization of pectin, since it cleaves internal glycosidic bonds of highly methylated pectins. Favors pectate, the anion, over pectin, the methyl ester.</text>
</comment>
<evidence type="ECO:0000256" key="9">
    <source>
        <dbReference type="ARBA" id="ARBA00025679"/>
    </source>
</evidence>
<keyword evidence="5 10" id="KW-0964">Secreted</keyword>
<proteinExistence type="inferred from homology"/>
<comment type="caution">
    <text evidence="11">The sequence shown here is derived from an EMBL/GenBank/DDBJ whole genome shotgun (WGS) entry which is preliminary data.</text>
</comment>
<dbReference type="Proteomes" id="UP000738359">
    <property type="component" value="Unassembled WGS sequence"/>
</dbReference>
<dbReference type="InterPro" id="IPR011050">
    <property type="entry name" value="Pectin_lyase_fold/virulence"/>
</dbReference>
<comment type="cofactor">
    <cofactor evidence="2 10">
        <name>Ca(2+)</name>
        <dbReference type="ChEBI" id="CHEBI:29108"/>
    </cofactor>
</comment>
<dbReference type="GO" id="GO:0045490">
    <property type="term" value="P:pectin catabolic process"/>
    <property type="evidence" value="ECO:0007669"/>
    <property type="project" value="TreeGrafter"/>
</dbReference>
<reference evidence="11" key="1">
    <citation type="journal article" date="2020" name="Fungal Divers.">
        <title>Resolving the Mortierellaceae phylogeny through synthesis of multi-gene phylogenetics and phylogenomics.</title>
        <authorList>
            <person name="Vandepol N."/>
            <person name="Liber J."/>
            <person name="Desiro A."/>
            <person name="Na H."/>
            <person name="Kennedy M."/>
            <person name="Barry K."/>
            <person name="Grigoriev I.V."/>
            <person name="Miller A.N."/>
            <person name="O'Donnell K."/>
            <person name="Stajich J.E."/>
            <person name="Bonito G."/>
        </authorList>
    </citation>
    <scope>NUCLEOTIDE SEQUENCE</scope>
    <source>
        <strain evidence="11">CK1249</strain>
    </source>
</reference>
<evidence type="ECO:0000256" key="8">
    <source>
        <dbReference type="ARBA" id="ARBA00023239"/>
    </source>
</evidence>
<evidence type="ECO:0000313" key="12">
    <source>
        <dbReference type="Proteomes" id="UP000738359"/>
    </source>
</evidence>
<comment type="similarity">
    <text evidence="4 10">Belongs to the polysaccharide lyase 3 family.</text>
</comment>
<evidence type="ECO:0000256" key="3">
    <source>
        <dbReference type="ARBA" id="ARBA00004613"/>
    </source>
</evidence>
<dbReference type="PANTHER" id="PTHR33407:SF9">
    <property type="entry name" value="PECTATE LYASE F-RELATED"/>
    <property type="match status" value="1"/>
</dbReference>
<dbReference type="EMBL" id="JAAAHY010000273">
    <property type="protein sequence ID" value="KAF9965253.1"/>
    <property type="molecule type" value="Genomic_DNA"/>
</dbReference>
<dbReference type="Pfam" id="PF03211">
    <property type="entry name" value="Pectate_lyase"/>
    <property type="match status" value="1"/>
</dbReference>
<dbReference type="PANTHER" id="PTHR33407">
    <property type="entry name" value="PECTATE LYASE F-RELATED"/>
    <property type="match status" value="1"/>
</dbReference>
<evidence type="ECO:0000256" key="7">
    <source>
        <dbReference type="ARBA" id="ARBA00022837"/>
    </source>
</evidence>
<evidence type="ECO:0000256" key="6">
    <source>
        <dbReference type="ARBA" id="ARBA00022729"/>
    </source>
</evidence>
<evidence type="ECO:0000256" key="2">
    <source>
        <dbReference type="ARBA" id="ARBA00001913"/>
    </source>
</evidence>
<name>A0A9P6J9N3_MORAP</name>
<evidence type="ECO:0000313" key="11">
    <source>
        <dbReference type="EMBL" id="KAF9965253.1"/>
    </source>
</evidence>
<dbReference type="InterPro" id="IPR004898">
    <property type="entry name" value="Pectate_lyase_PlyH/PlyE-like"/>
</dbReference>
<keyword evidence="8 10" id="KW-0456">Lyase</keyword>
<feature type="signal peptide" evidence="10">
    <location>
        <begin position="1"/>
        <end position="19"/>
    </location>
</feature>
<dbReference type="OrthoDB" id="441042at2759"/>
<keyword evidence="12" id="KW-1185">Reference proteome</keyword>